<organism evidence="9 10">
    <name type="scientific">Terrihalobacillus insolitus</name>
    <dbReference type="NCBI Taxonomy" id="2950438"/>
    <lineage>
        <taxon>Bacteria</taxon>
        <taxon>Bacillati</taxon>
        <taxon>Bacillota</taxon>
        <taxon>Bacilli</taxon>
        <taxon>Bacillales</taxon>
        <taxon>Bacillaceae</taxon>
        <taxon>Terrihalobacillus</taxon>
    </lineage>
</organism>
<name>A0A9X4AKX3_9BACI</name>
<dbReference type="GO" id="GO:0044781">
    <property type="term" value="P:bacterial-type flagellum organization"/>
    <property type="evidence" value="ECO:0007669"/>
    <property type="project" value="InterPro"/>
</dbReference>
<evidence type="ECO:0000256" key="6">
    <source>
        <dbReference type="SAM" id="MobiDB-lite"/>
    </source>
</evidence>
<proteinExistence type="predicted"/>
<dbReference type="AlphaFoldDB" id="A0A9X4AKX3"/>
<evidence type="ECO:0000256" key="2">
    <source>
        <dbReference type="ARBA" id="ARBA00022475"/>
    </source>
</evidence>
<evidence type="ECO:0000256" key="8">
    <source>
        <dbReference type="SAM" id="SignalP"/>
    </source>
</evidence>
<sequence length="222" mass="24484">MKKLVWAILCTILVIGILSPDQVEGAPKNAKQCIEQDANCPELDQSSTNETDSSPLFNDNQSESNSSLFLDIVKLFLALILVLALIYFLLKFMNSKNKAFHKVRTLENLGGVGLGPNKSIQIVRIGDRVFVIGVGENVEMLSEITDESTKDALVNQNDVDTLRPMNVFSSLLSSSKSGAGKNGNKADQDGFQQLLRNELSRLKTGRRKIMDQHKDKDDDTNG</sequence>
<keyword evidence="4 7" id="KW-1133">Transmembrane helix</keyword>
<keyword evidence="3 7" id="KW-0812">Transmembrane</keyword>
<keyword evidence="8" id="KW-0732">Signal</keyword>
<dbReference type="Proteomes" id="UP001145050">
    <property type="component" value="Unassembled WGS sequence"/>
</dbReference>
<dbReference type="GO" id="GO:0016020">
    <property type="term" value="C:membrane"/>
    <property type="evidence" value="ECO:0007669"/>
    <property type="project" value="InterPro"/>
</dbReference>
<dbReference type="RefSeq" id="WP_272435297.1">
    <property type="nucleotide sequence ID" value="NZ_JAMQKB010000002.1"/>
</dbReference>
<feature type="transmembrane region" description="Helical" evidence="7">
    <location>
        <begin position="72"/>
        <end position="90"/>
    </location>
</feature>
<keyword evidence="9" id="KW-0966">Cell projection</keyword>
<gene>
    <name evidence="9" type="ORF">NC797_03465</name>
</gene>
<feature type="region of interest" description="Disordered" evidence="6">
    <location>
        <begin position="202"/>
        <end position="222"/>
    </location>
</feature>
<dbReference type="InterPro" id="IPR022781">
    <property type="entry name" value="Flagellar_biosynth_FliO"/>
</dbReference>
<reference evidence="9" key="1">
    <citation type="submission" date="2022-06" db="EMBL/GenBank/DDBJ databases">
        <title>Aquibacillus sp. a new bacterium isolated from soil saline samples.</title>
        <authorList>
            <person name="Galisteo C."/>
            <person name="De La Haba R."/>
            <person name="Sanchez-Porro C."/>
            <person name="Ventosa A."/>
        </authorList>
    </citation>
    <scope>NUCLEOTIDE SEQUENCE</scope>
    <source>
        <strain evidence="9">3ASR75-11</strain>
    </source>
</reference>
<keyword evidence="2" id="KW-1003">Cell membrane</keyword>
<dbReference type="EMBL" id="JAMQKB010000002">
    <property type="protein sequence ID" value="MDC3423566.1"/>
    <property type="molecule type" value="Genomic_DNA"/>
</dbReference>
<evidence type="ECO:0000256" key="5">
    <source>
        <dbReference type="ARBA" id="ARBA00023136"/>
    </source>
</evidence>
<accession>A0A9X4AKX3</accession>
<feature type="chain" id="PRO_5040820393" evidence="8">
    <location>
        <begin position="26"/>
        <end position="222"/>
    </location>
</feature>
<keyword evidence="9" id="KW-0282">Flagellum</keyword>
<evidence type="ECO:0000313" key="9">
    <source>
        <dbReference type="EMBL" id="MDC3423566.1"/>
    </source>
</evidence>
<dbReference type="Pfam" id="PF04347">
    <property type="entry name" value="FliO"/>
    <property type="match status" value="1"/>
</dbReference>
<evidence type="ECO:0000256" key="4">
    <source>
        <dbReference type="ARBA" id="ARBA00022989"/>
    </source>
</evidence>
<evidence type="ECO:0000256" key="1">
    <source>
        <dbReference type="ARBA" id="ARBA00004236"/>
    </source>
</evidence>
<evidence type="ECO:0000313" key="10">
    <source>
        <dbReference type="Proteomes" id="UP001145050"/>
    </source>
</evidence>
<comment type="subcellular location">
    <subcellularLocation>
        <location evidence="1">Cell membrane</location>
    </subcellularLocation>
</comment>
<evidence type="ECO:0000256" key="3">
    <source>
        <dbReference type="ARBA" id="ARBA00022692"/>
    </source>
</evidence>
<protein>
    <submittedName>
        <fullName evidence="9">Flagellar biosynthetic protein FliO</fullName>
    </submittedName>
</protein>
<comment type="caution">
    <text evidence="9">The sequence shown here is derived from an EMBL/GenBank/DDBJ whole genome shotgun (WGS) entry which is preliminary data.</text>
</comment>
<evidence type="ECO:0000256" key="7">
    <source>
        <dbReference type="SAM" id="Phobius"/>
    </source>
</evidence>
<feature type="compositionally biased region" description="Basic and acidic residues" evidence="6">
    <location>
        <begin position="208"/>
        <end position="222"/>
    </location>
</feature>
<keyword evidence="5 7" id="KW-0472">Membrane</keyword>
<keyword evidence="10" id="KW-1185">Reference proteome</keyword>
<keyword evidence="9" id="KW-0969">Cilium</keyword>
<feature type="signal peptide" evidence="8">
    <location>
        <begin position="1"/>
        <end position="25"/>
    </location>
</feature>